<dbReference type="CDD" id="cd05018">
    <property type="entry name" value="CoxG"/>
    <property type="match status" value="1"/>
</dbReference>
<evidence type="ECO:0000313" key="1">
    <source>
        <dbReference type="EMBL" id="BBE42349.1"/>
    </source>
</evidence>
<protein>
    <submittedName>
        <fullName evidence="1">Carbon monoxide oxidation accessory protein CoxG</fullName>
    </submittedName>
</protein>
<dbReference type="OrthoDB" id="25755at2157"/>
<dbReference type="GeneID" id="55584773"/>
<accession>A0A4P2VCP2</accession>
<dbReference type="Pfam" id="PF06240">
    <property type="entry name" value="COXG"/>
    <property type="match status" value="1"/>
</dbReference>
<dbReference type="PANTHER" id="PTHR38588">
    <property type="entry name" value="BLL0334 PROTEIN"/>
    <property type="match status" value="1"/>
</dbReference>
<dbReference type="EMBL" id="AP018732">
    <property type="protein sequence ID" value="BBE42349.1"/>
    <property type="molecule type" value="Genomic_DNA"/>
</dbReference>
<dbReference type="Proteomes" id="UP000509448">
    <property type="component" value="Chromosome"/>
</dbReference>
<dbReference type="InterPro" id="IPR010419">
    <property type="entry name" value="CO_DH_gsu"/>
</dbReference>
<evidence type="ECO:0000313" key="2">
    <source>
        <dbReference type="Proteomes" id="UP000509448"/>
    </source>
</evidence>
<dbReference type="RefSeq" id="WP_174448592.1">
    <property type="nucleotide sequence ID" value="NZ_AP018732.1"/>
</dbReference>
<proteinExistence type="predicted"/>
<dbReference type="AlphaFoldDB" id="A0A4P2VCP2"/>
<reference evidence="1 2" key="1">
    <citation type="journal article" date="2019" name="ISME J.">
        <title>Isolation and characterization of a thermophilic sulfur- and iron-reducing thaumarchaeote from a terrestrial acidic hot spring.</title>
        <authorList>
            <person name="Kato S."/>
            <person name="Itoh T."/>
            <person name="Yuki M."/>
            <person name="Nagamori M."/>
            <person name="Ohnishi M."/>
            <person name="Uematsu K."/>
            <person name="Suzuki K."/>
            <person name="Takashina T."/>
            <person name="Ohkuma M."/>
        </authorList>
    </citation>
    <scope>NUCLEOTIDE SEQUENCE [LARGE SCALE GENOMIC DNA]</scope>
    <source>
        <strain evidence="1 2">NAS-02</strain>
    </source>
</reference>
<dbReference type="KEGG" id="ccai:NAS2_0960"/>
<gene>
    <name evidence="1" type="ORF">NAS2_0960</name>
</gene>
<name>A0A4P2VCP2_9ARCH</name>
<dbReference type="SUPFAM" id="SSF55961">
    <property type="entry name" value="Bet v1-like"/>
    <property type="match status" value="1"/>
</dbReference>
<keyword evidence="2" id="KW-1185">Reference proteome</keyword>
<dbReference type="InterPro" id="IPR023393">
    <property type="entry name" value="START-like_dom_sf"/>
</dbReference>
<dbReference type="PANTHER" id="PTHR38588:SF1">
    <property type="entry name" value="BLL0334 PROTEIN"/>
    <property type="match status" value="1"/>
</dbReference>
<sequence>MPQFKGSETVTASRQVVWDFITDPQKVGGCIPDLKSMHVIDADHFDAEVKVGMGILRGTMKVKYEVTSKDPPSKITMKMDGSGLGSKALINAAVELKEVPQGTQLDWVADVTVSGTLAGLGARYLNDVAFKTVSDLFSCVKEKLAGGK</sequence>
<organism evidence="1 2">
    <name type="scientific">Conexivisphaera calida</name>
    <dbReference type="NCBI Taxonomy" id="1874277"/>
    <lineage>
        <taxon>Archaea</taxon>
        <taxon>Nitrososphaerota</taxon>
        <taxon>Conexivisphaeria</taxon>
        <taxon>Conexivisphaerales</taxon>
        <taxon>Conexivisphaeraceae</taxon>
        <taxon>Conexivisphaera</taxon>
    </lineage>
</organism>
<dbReference type="Gene3D" id="3.30.530.20">
    <property type="match status" value="1"/>
</dbReference>